<evidence type="ECO:0000256" key="4">
    <source>
        <dbReference type="ARBA" id="ARBA00022917"/>
    </source>
</evidence>
<evidence type="ECO:0000313" key="7">
    <source>
        <dbReference type="EMBL" id="MFC7274441.1"/>
    </source>
</evidence>
<dbReference type="Pfam" id="PF01327">
    <property type="entry name" value="Pep_deformylase"/>
    <property type="match status" value="1"/>
</dbReference>
<comment type="similarity">
    <text evidence="1 6">Belongs to the polypeptide deformylase family.</text>
</comment>
<feature type="active site" evidence="6">
    <location>
        <position position="137"/>
    </location>
</feature>
<dbReference type="InterPro" id="IPR023635">
    <property type="entry name" value="Peptide_deformylase"/>
</dbReference>
<comment type="cofactor">
    <cofactor evidence="6">
        <name>Fe(2+)</name>
        <dbReference type="ChEBI" id="CHEBI:29033"/>
    </cofactor>
    <text evidence="6">Binds 1 Fe(2+) ion.</text>
</comment>
<dbReference type="PIRSF" id="PIRSF004749">
    <property type="entry name" value="Pep_def"/>
    <property type="match status" value="1"/>
</dbReference>
<proteinExistence type="inferred from homology"/>
<reference evidence="8" key="1">
    <citation type="journal article" date="2019" name="Int. J. Syst. Evol. Microbiol.">
        <title>The Global Catalogue of Microorganisms (GCM) 10K type strain sequencing project: providing services to taxonomists for standard genome sequencing and annotation.</title>
        <authorList>
            <consortium name="The Broad Institute Genomics Platform"/>
            <consortium name="The Broad Institute Genome Sequencing Center for Infectious Disease"/>
            <person name="Wu L."/>
            <person name="Ma J."/>
        </authorList>
    </citation>
    <scope>NUCLEOTIDE SEQUENCE [LARGE SCALE GENOMIC DNA]</scope>
    <source>
        <strain evidence="8">XZYJT-10</strain>
    </source>
</reference>
<keyword evidence="4 6" id="KW-0648">Protein biosynthesis</keyword>
<name>A0ABW2HPG7_9ACTN</name>
<keyword evidence="8" id="KW-1185">Reference proteome</keyword>
<keyword evidence="5 6" id="KW-0408">Iron</keyword>
<evidence type="ECO:0000256" key="3">
    <source>
        <dbReference type="ARBA" id="ARBA00022801"/>
    </source>
</evidence>
<dbReference type="EC" id="3.5.1.88" evidence="6"/>
<evidence type="ECO:0000313" key="8">
    <source>
        <dbReference type="Proteomes" id="UP001596548"/>
    </source>
</evidence>
<accession>A0ABW2HPG7</accession>
<dbReference type="NCBIfam" id="TIGR00079">
    <property type="entry name" value="pept_deformyl"/>
    <property type="match status" value="1"/>
</dbReference>
<dbReference type="Proteomes" id="UP001596548">
    <property type="component" value="Unassembled WGS sequence"/>
</dbReference>
<dbReference type="EMBL" id="JBHTBJ010000006">
    <property type="protein sequence ID" value="MFC7274441.1"/>
    <property type="molecule type" value="Genomic_DNA"/>
</dbReference>
<comment type="function">
    <text evidence="6">Removes the formyl group from the N-terminal Met of newly synthesized proteins. Requires at least a dipeptide for an efficient rate of reaction. N-terminal L-methionine is a prerequisite for activity but the enzyme has broad specificity at other positions.</text>
</comment>
<feature type="binding site" evidence="6">
    <location>
        <position position="136"/>
    </location>
    <ligand>
        <name>Fe cation</name>
        <dbReference type="ChEBI" id="CHEBI:24875"/>
    </ligand>
</feature>
<evidence type="ECO:0000256" key="6">
    <source>
        <dbReference type="HAMAP-Rule" id="MF_00163"/>
    </source>
</evidence>
<feature type="binding site" evidence="6">
    <location>
        <position position="140"/>
    </location>
    <ligand>
        <name>Fe cation</name>
        <dbReference type="ChEBI" id="CHEBI:24875"/>
    </ligand>
</feature>
<protein>
    <recommendedName>
        <fullName evidence="6">Peptide deformylase</fullName>
        <shortName evidence="6">PDF</shortName>
        <ecNumber evidence="6">3.5.1.88</ecNumber>
    </recommendedName>
    <alternativeName>
        <fullName evidence="6">Polypeptide deformylase</fullName>
    </alternativeName>
</protein>
<keyword evidence="3 6" id="KW-0378">Hydrolase</keyword>
<dbReference type="PANTHER" id="PTHR10458:SF2">
    <property type="entry name" value="PEPTIDE DEFORMYLASE, MITOCHONDRIAL"/>
    <property type="match status" value="1"/>
</dbReference>
<dbReference type="GO" id="GO:0042586">
    <property type="term" value="F:peptide deformylase activity"/>
    <property type="evidence" value="ECO:0007669"/>
    <property type="project" value="UniProtKB-EC"/>
</dbReference>
<dbReference type="InterPro" id="IPR036821">
    <property type="entry name" value="Peptide_deformylase_sf"/>
</dbReference>
<comment type="catalytic activity">
    <reaction evidence="6">
        <text>N-terminal N-formyl-L-methionyl-[peptide] + H2O = N-terminal L-methionyl-[peptide] + formate</text>
        <dbReference type="Rhea" id="RHEA:24420"/>
        <dbReference type="Rhea" id="RHEA-COMP:10639"/>
        <dbReference type="Rhea" id="RHEA-COMP:10640"/>
        <dbReference type="ChEBI" id="CHEBI:15377"/>
        <dbReference type="ChEBI" id="CHEBI:15740"/>
        <dbReference type="ChEBI" id="CHEBI:49298"/>
        <dbReference type="ChEBI" id="CHEBI:64731"/>
        <dbReference type="EC" id="3.5.1.88"/>
    </reaction>
</comment>
<organism evidence="7 8">
    <name type="scientific">Paractinoplanes rhizophilus</name>
    <dbReference type="NCBI Taxonomy" id="1416877"/>
    <lineage>
        <taxon>Bacteria</taxon>
        <taxon>Bacillati</taxon>
        <taxon>Actinomycetota</taxon>
        <taxon>Actinomycetes</taxon>
        <taxon>Micromonosporales</taxon>
        <taxon>Micromonosporaceae</taxon>
        <taxon>Paractinoplanes</taxon>
    </lineage>
</organism>
<comment type="caution">
    <text evidence="7">The sequence shown here is derived from an EMBL/GenBank/DDBJ whole genome shotgun (WGS) entry which is preliminary data.</text>
</comment>
<dbReference type="RefSeq" id="WP_378966406.1">
    <property type="nucleotide sequence ID" value="NZ_JBHTBJ010000006.1"/>
</dbReference>
<keyword evidence="2 6" id="KW-0479">Metal-binding</keyword>
<dbReference type="HAMAP" id="MF_00163">
    <property type="entry name" value="Pep_deformylase"/>
    <property type="match status" value="1"/>
</dbReference>
<dbReference type="CDD" id="cd00487">
    <property type="entry name" value="Pep_deformylase"/>
    <property type="match status" value="1"/>
</dbReference>
<dbReference type="SUPFAM" id="SSF56420">
    <property type="entry name" value="Peptide deformylase"/>
    <property type="match status" value="1"/>
</dbReference>
<evidence type="ECO:0000256" key="5">
    <source>
        <dbReference type="ARBA" id="ARBA00023004"/>
    </source>
</evidence>
<dbReference type="PANTHER" id="PTHR10458">
    <property type="entry name" value="PEPTIDE DEFORMYLASE"/>
    <property type="match status" value="1"/>
</dbReference>
<evidence type="ECO:0000256" key="2">
    <source>
        <dbReference type="ARBA" id="ARBA00022723"/>
    </source>
</evidence>
<dbReference type="Gene3D" id="3.90.45.10">
    <property type="entry name" value="Peptide deformylase"/>
    <property type="match status" value="1"/>
</dbReference>
<dbReference type="PRINTS" id="PR01576">
    <property type="entry name" value="PDEFORMYLASE"/>
</dbReference>
<feature type="binding site" evidence="6">
    <location>
        <position position="94"/>
    </location>
    <ligand>
        <name>Fe cation</name>
        <dbReference type="ChEBI" id="CHEBI:24875"/>
    </ligand>
</feature>
<evidence type="ECO:0000256" key="1">
    <source>
        <dbReference type="ARBA" id="ARBA00010759"/>
    </source>
</evidence>
<dbReference type="NCBIfam" id="NF001159">
    <property type="entry name" value="PRK00150.1-3"/>
    <property type="match status" value="1"/>
</dbReference>
<gene>
    <name evidence="6 7" type="primary">def</name>
    <name evidence="7" type="ORF">ACFQS1_10660</name>
</gene>
<sequence>MTVLDIRKVGDPVLRKPAAEVTDFDAELHRLVKDLTETLADSGGAGLAAPQIGVSLRVFAIAPELPGNDLKLDHLVNPVLDFPDEETQDGFEGCLSIPGIYLDTRRRRNVLAKGYTKHGDPVQVVGDGILARCMQHETDHLDGILFVDRQDAAGRQRILDAVREASWFEGLPAPAVRTSPH</sequence>